<reference evidence="2" key="1">
    <citation type="journal article" date="2014" name="Front. Microbiol.">
        <title>High frequency of phylogenetically diverse reductive dehalogenase-homologous genes in deep subseafloor sedimentary metagenomes.</title>
        <authorList>
            <person name="Kawai M."/>
            <person name="Futagami T."/>
            <person name="Toyoda A."/>
            <person name="Takaki Y."/>
            <person name="Nishi S."/>
            <person name="Hori S."/>
            <person name="Arai W."/>
            <person name="Tsubouchi T."/>
            <person name="Morono Y."/>
            <person name="Uchiyama I."/>
            <person name="Ito T."/>
            <person name="Fujiyama A."/>
            <person name="Inagaki F."/>
            <person name="Takami H."/>
        </authorList>
    </citation>
    <scope>NUCLEOTIDE SEQUENCE</scope>
    <source>
        <strain evidence="2">Expedition CK06-06</strain>
    </source>
</reference>
<dbReference type="GO" id="GO:0008236">
    <property type="term" value="F:serine-type peptidase activity"/>
    <property type="evidence" value="ECO:0007669"/>
    <property type="project" value="InterPro"/>
</dbReference>
<dbReference type="Pfam" id="PF00326">
    <property type="entry name" value="Peptidase_S9"/>
    <property type="match status" value="1"/>
</dbReference>
<organism evidence="2">
    <name type="scientific">marine sediment metagenome</name>
    <dbReference type="NCBI Taxonomy" id="412755"/>
    <lineage>
        <taxon>unclassified sequences</taxon>
        <taxon>metagenomes</taxon>
        <taxon>ecological metagenomes</taxon>
    </lineage>
</organism>
<dbReference type="InterPro" id="IPR029058">
    <property type="entry name" value="AB_hydrolase_fold"/>
</dbReference>
<dbReference type="GO" id="GO:0006508">
    <property type="term" value="P:proteolysis"/>
    <property type="evidence" value="ECO:0007669"/>
    <property type="project" value="InterPro"/>
</dbReference>
<dbReference type="InterPro" id="IPR001375">
    <property type="entry name" value="Peptidase_S9_cat"/>
</dbReference>
<dbReference type="Gene3D" id="3.40.50.1820">
    <property type="entry name" value="alpha/beta hydrolase"/>
    <property type="match status" value="1"/>
</dbReference>
<name>X1LRQ3_9ZZZZ</name>
<feature type="domain" description="Peptidase S9 prolyl oligopeptidase catalytic" evidence="1">
    <location>
        <begin position="34"/>
        <end position="89"/>
    </location>
</feature>
<feature type="non-terminal residue" evidence="2">
    <location>
        <position position="1"/>
    </location>
</feature>
<accession>X1LRQ3</accession>
<proteinExistence type="predicted"/>
<gene>
    <name evidence="2" type="ORF">S06H3_24203</name>
</gene>
<evidence type="ECO:0000259" key="1">
    <source>
        <dbReference type="Pfam" id="PF00326"/>
    </source>
</evidence>
<protein>
    <recommendedName>
        <fullName evidence="1">Peptidase S9 prolyl oligopeptidase catalytic domain-containing protein</fullName>
    </recommendedName>
</protein>
<dbReference type="SUPFAM" id="SSF53474">
    <property type="entry name" value="alpha/beta-Hydrolases"/>
    <property type="match status" value="1"/>
</dbReference>
<dbReference type="EMBL" id="BARV01013388">
    <property type="protein sequence ID" value="GAI22042.1"/>
    <property type="molecule type" value="Genomic_DNA"/>
</dbReference>
<comment type="caution">
    <text evidence="2">The sequence shown here is derived from an EMBL/GenBank/DDBJ whole genome shotgun (WGS) entry which is preliminary data.</text>
</comment>
<evidence type="ECO:0000313" key="2">
    <source>
        <dbReference type="EMBL" id="GAI22042.1"/>
    </source>
</evidence>
<dbReference type="AlphaFoldDB" id="X1LRQ3"/>
<sequence>NPELSNLSSKIVEGSSDFWEATCRLSTWVAENIDRRVPVPNAFELYQGLQDVGVETKLIIYKGFGHGITKPKERLAAMWHNWQWFCKYIWNEEIEIPVE</sequence>